<keyword evidence="3" id="KW-1185">Reference proteome</keyword>
<dbReference type="Proteomes" id="UP001177592">
    <property type="component" value="Plasmid paNv_CAN14"/>
</dbReference>
<proteinExistence type="predicted"/>
<accession>A0AA95GVI9</accession>
<geneLocation type="plasmid" evidence="2 3">
    <name>paNv_CAN14</name>
</geneLocation>
<dbReference type="RefSeq" id="WP_026823534.1">
    <property type="nucleotide sequence ID" value="NZ_CP123513.1"/>
</dbReference>
<keyword evidence="1" id="KW-0614">Plasmid</keyword>
<dbReference type="Proteomes" id="UP001177595">
    <property type="component" value="Plasmid paPv9"/>
</dbReference>
<organism evidence="1 4">
    <name type="scientific">Arsenophonus nasoniae</name>
    <name type="common">son-killer infecting Nasonia vitripennis</name>
    <dbReference type="NCBI Taxonomy" id="638"/>
    <lineage>
        <taxon>Bacteria</taxon>
        <taxon>Pseudomonadati</taxon>
        <taxon>Pseudomonadota</taxon>
        <taxon>Gammaproteobacteria</taxon>
        <taxon>Enterobacterales</taxon>
        <taxon>Morganellaceae</taxon>
        <taxon>Arsenophonus</taxon>
    </lineage>
</organism>
<name>A0AA95GVI9_9GAMM</name>
<sequence length="75" mass="8921">MDNERIAADFWDDLENVLLNVEYVNSIIEFLLKRQELKKHEEIVLLALFDLTNNTQNTLSKMFYKNDCIKNLNKS</sequence>
<evidence type="ECO:0000313" key="3">
    <source>
        <dbReference type="Proteomes" id="UP001177592"/>
    </source>
</evidence>
<evidence type="ECO:0000313" key="4">
    <source>
        <dbReference type="Proteomes" id="UP001177595"/>
    </source>
</evidence>
<geneLocation type="plasmid" evidence="1 4">
    <name>paPv9</name>
</geneLocation>
<reference evidence="1" key="1">
    <citation type="submission" date="2023-04" db="EMBL/GenBank/DDBJ databases">
        <title>Genome dynamics across the evolutionary transition to endosymbiosis.</title>
        <authorList>
            <person name="Siozios S."/>
            <person name="Nadal-Jimenez P."/>
            <person name="Azagi T."/>
            <person name="Sprong H."/>
            <person name="Frost C.L."/>
            <person name="Parratt S.R."/>
            <person name="Taylor G."/>
            <person name="Brettell L."/>
            <person name="Lew K.C."/>
            <person name="Croft L."/>
            <person name="King K.C."/>
            <person name="Brockhurst M.A."/>
            <person name="Hypsa V."/>
            <person name="Novakova E."/>
            <person name="Darby A.C."/>
            <person name="Hurst G.D.D."/>
        </authorList>
    </citation>
    <scope>NUCLEOTIDE SEQUENCE</scope>
    <source>
        <strain evidence="2">ANv_CAN</strain>
        <strain evidence="1">APv</strain>
        <plasmid evidence="2">paNv_CAN14</plasmid>
        <plasmid evidence="1">paPv9</plasmid>
    </source>
</reference>
<dbReference type="AlphaFoldDB" id="A0AA95GVI9"/>
<evidence type="ECO:0000313" key="1">
    <source>
        <dbReference type="EMBL" id="WGM03946.1"/>
    </source>
</evidence>
<gene>
    <name evidence="1" type="ORF">QE210_21145</name>
    <name evidence="2" type="ORF">QE258_27700</name>
</gene>
<evidence type="ECO:0000313" key="2">
    <source>
        <dbReference type="EMBL" id="WGM09100.1"/>
    </source>
</evidence>
<dbReference type="EMBL" id="CP123513">
    <property type="protein sequence ID" value="WGM03946.1"/>
    <property type="molecule type" value="Genomic_DNA"/>
</dbReference>
<dbReference type="EMBL" id="CP123537">
    <property type="protein sequence ID" value="WGM09100.1"/>
    <property type="molecule type" value="Genomic_DNA"/>
</dbReference>
<protein>
    <submittedName>
        <fullName evidence="1">Uncharacterized protein</fullName>
    </submittedName>
</protein>